<keyword evidence="3" id="KW-0645">Protease</keyword>
<dbReference type="Gene3D" id="3.30.830.10">
    <property type="entry name" value="Metalloenzyme, LuxS/M16 peptidase-like"/>
    <property type="match status" value="3"/>
</dbReference>
<dbReference type="InterPro" id="IPR050626">
    <property type="entry name" value="Peptidase_M16"/>
</dbReference>
<dbReference type="AlphaFoldDB" id="A0A381ZF04"/>
<dbReference type="GO" id="GO:0004222">
    <property type="term" value="F:metalloendopeptidase activity"/>
    <property type="evidence" value="ECO:0007669"/>
    <property type="project" value="InterPro"/>
</dbReference>
<keyword evidence="5" id="KW-0378">Hydrolase</keyword>
<evidence type="ECO:0000256" key="4">
    <source>
        <dbReference type="ARBA" id="ARBA00022723"/>
    </source>
</evidence>
<dbReference type="InterPro" id="IPR011249">
    <property type="entry name" value="Metalloenz_LuxS/M16"/>
</dbReference>
<comment type="similarity">
    <text evidence="2">Belongs to the peptidase M16 family.</text>
</comment>
<dbReference type="GO" id="GO:0006508">
    <property type="term" value="P:proteolysis"/>
    <property type="evidence" value="ECO:0007669"/>
    <property type="project" value="UniProtKB-KW"/>
</dbReference>
<dbReference type="EMBL" id="UINC01021057">
    <property type="protein sequence ID" value="SVA87810.1"/>
    <property type="molecule type" value="Genomic_DNA"/>
</dbReference>
<feature type="domain" description="Peptidase M16 middle/third" evidence="10">
    <location>
        <begin position="387"/>
        <end position="643"/>
    </location>
</feature>
<feature type="non-terminal residue" evidence="11">
    <location>
        <position position="649"/>
    </location>
</feature>
<dbReference type="InterPro" id="IPR011765">
    <property type="entry name" value="Pept_M16_N"/>
</dbReference>
<dbReference type="GO" id="GO:0046872">
    <property type="term" value="F:metal ion binding"/>
    <property type="evidence" value="ECO:0007669"/>
    <property type="project" value="UniProtKB-KW"/>
</dbReference>
<evidence type="ECO:0000256" key="2">
    <source>
        <dbReference type="ARBA" id="ARBA00007261"/>
    </source>
</evidence>
<evidence type="ECO:0000259" key="9">
    <source>
        <dbReference type="Pfam" id="PF05193"/>
    </source>
</evidence>
<dbReference type="PANTHER" id="PTHR43690">
    <property type="entry name" value="NARDILYSIN"/>
    <property type="match status" value="1"/>
</dbReference>
<evidence type="ECO:0000259" key="8">
    <source>
        <dbReference type="Pfam" id="PF00675"/>
    </source>
</evidence>
<evidence type="ECO:0000256" key="5">
    <source>
        <dbReference type="ARBA" id="ARBA00022801"/>
    </source>
</evidence>
<sequence length="649" mass="74423">MKTIIALTVSLLIVNPTMRAEKQADRHPLDKSESRKLILDNGLKVYLLSDPDFNVSAASLSVEVGSLEDPDNREGLAHFLEHMLFLGTEKYPDVDEYSGYLRTFGGHSNAYTAGDHTNYQFQVLSDGYEGALDRFAQFFISPLFTEEYTEREVNAVHSEYQKNIMNDGWRQYRITSQFAKDGHPGRKFNIGNLETLGDIDRNELIEFYKNHYSANRMGLALLSTHTLDDMEGFARERFSSVKNHNLERNTHDPKVFDTKETFRFVQAEPVKDIRDMQIMFALPSTRNMYQSKPGRQFGFILGHEGKGSLLSYLKDMGWALSLSAGSRPETKEYGYASIRIGLTEKGLKEYKEVVKATMDYIQLMKNSGHQKHVFTELKSMAALDEIYSSKGEGMWRATQLANEAMMYPLKDAGRINYIYSDNSPENYEGLLSNISPENMLVLLMAKGVFTDQKEHYFQIDYSYTEEDAFYKELLTPSNREEFSIPEQNPFIPQKASVPNREMKEKALPLVVSKITGVKLYFGSDHEFLRPKGVINYKILFPKDKMNLKHRVYSKIYAASVKESLNEMVYPAKQAGLNYSFVEGYEGLYLSVSGYTESAMTLYEMILSHMVDFAITEEQFMAIQDKIVRDYQNFPLTDAHQQTREKGAEI</sequence>
<feature type="domain" description="Peptidase M16 C-terminal" evidence="9">
    <location>
        <begin position="198"/>
        <end position="378"/>
    </location>
</feature>
<feature type="domain" description="Peptidase M16 N-terminal" evidence="8">
    <location>
        <begin position="45"/>
        <end position="178"/>
    </location>
</feature>
<evidence type="ECO:0000256" key="6">
    <source>
        <dbReference type="ARBA" id="ARBA00022833"/>
    </source>
</evidence>
<gene>
    <name evidence="11" type="ORF">METZ01_LOCUS140664</name>
</gene>
<keyword evidence="4" id="KW-0479">Metal-binding</keyword>
<evidence type="ECO:0000259" key="10">
    <source>
        <dbReference type="Pfam" id="PF16187"/>
    </source>
</evidence>
<dbReference type="FunFam" id="3.30.830.10:FF:000005">
    <property type="entry name" value="nardilysin isoform X1"/>
    <property type="match status" value="1"/>
</dbReference>
<evidence type="ECO:0000256" key="1">
    <source>
        <dbReference type="ARBA" id="ARBA00001947"/>
    </source>
</evidence>
<dbReference type="Pfam" id="PF00675">
    <property type="entry name" value="Peptidase_M16"/>
    <property type="match status" value="1"/>
</dbReference>
<reference evidence="11" key="1">
    <citation type="submission" date="2018-05" db="EMBL/GenBank/DDBJ databases">
        <authorList>
            <person name="Lanie J.A."/>
            <person name="Ng W.-L."/>
            <person name="Kazmierczak K.M."/>
            <person name="Andrzejewski T.M."/>
            <person name="Davidsen T.M."/>
            <person name="Wayne K.J."/>
            <person name="Tettelin H."/>
            <person name="Glass J.I."/>
            <person name="Rusch D."/>
            <person name="Podicherti R."/>
            <person name="Tsui H.-C.T."/>
            <person name="Winkler M.E."/>
        </authorList>
    </citation>
    <scope>NUCLEOTIDE SEQUENCE</scope>
</reference>
<evidence type="ECO:0000256" key="3">
    <source>
        <dbReference type="ARBA" id="ARBA00022670"/>
    </source>
</evidence>
<name>A0A381ZF04_9ZZZZ</name>
<dbReference type="InterPro" id="IPR032632">
    <property type="entry name" value="Peptidase_M16_M"/>
</dbReference>
<dbReference type="SUPFAM" id="SSF63411">
    <property type="entry name" value="LuxS/MPP-like metallohydrolase"/>
    <property type="match status" value="3"/>
</dbReference>
<proteinExistence type="inferred from homology"/>
<evidence type="ECO:0008006" key="12">
    <source>
        <dbReference type="Google" id="ProtNLM"/>
    </source>
</evidence>
<comment type="cofactor">
    <cofactor evidence="1">
        <name>Zn(2+)</name>
        <dbReference type="ChEBI" id="CHEBI:29105"/>
    </cofactor>
</comment>
<dbReference type="InterPro" id="IPR001431">
    <property type="entry name" value="Pept_M16_Zn_BS"/>
</dbReference>
<keyword evidence="7" id="KW-0482">Metalloprotease</keyword>
<evidence type="ECO:0000256" key="7">
    <source>
        <dbReference type="ARBA" id="ARBA00023049"/>
    </source>
</evidence>
<protein>
    <recommendedName>
        <fullName evidence="12">Pitrilysin</fullName>
    </recommendedName>
</protein>
<dbReference type="FunFam" id="3.30.830.10:FF:000012">
    <property type="entry name" value="Protease 3"/>
    <property type="match status" value="1"/>
</dbReference>
<evidence type="ECO:0000313" key="11">
    <source>
        <dbReference type="EMBL" id="SVA87810.1"/>
    </source>
</evidence>
<dbReference type="InterPro" id="IPR007863">
    <property type="entry name" value="Peptidase_M16_C"/>
</dbReference>
<dbReference type="Pfam" id="PF16187">
    <property type="entry name" value="Peptidase_M16_M"/>
    <property type="match status" value="1"/>
</dbReference>
<organism evidence="11">
    <name type="scientific">marine metagenome</name>
    <dbReference type="NCBI Taxonomy" id="408172"/>
    <lineage>
        <taxon>unclassified sequences</taxon>
        <taxon>metagenomes</taxon>
        <taxon>ecological metagenomes</taxon>
    </lineage>
</organism>
<accession>A0A381ZF04</accession>
<dbReference type="PANTHER" id="PTHR43690:SF18">
    <property type="entry name" value="INSULIN-DEGRADING ENZYME-RELATED"/>
    <property type="match status" value="1"/>
</dbReference>
<dbReference type="PROSITE" id="PS00143">
    <property type="entry name" value="INSULINASE"/>
    <property type="match status" value="1"/>
</dbReference>
<dbReference type="Pfam" id="PF05193">
    <property type="entry name" value="Peptidase_M16_C"/>
    <property type="match status" value="1"/>
</dbReference>
<keyword evidence="6" id="KW-0862">Zinc</keyword>